<keyword evidence="5 15" id="KW-0285">Flavoprotein</keyword>
<dbReference type="Pfam" id="PF07992">
    <property type="entry name" value="Pyr_redox_2"/>
    <property type="match status" value="1"/>
</dbReference>
<evidence type="ECO:0000259" key="17">
    <source>
        <dbReference type="Pfam" id="PF02852"/>
    </source>
</evidence>
<feature type="binding site" evidence="13">
    <location>
        <position position="294"/>
    </location>
    <ligand>
        <name>NAD(+)</name>
        <dbReference type="ChEBI" id="CHEBI:57540"/>
    </ligand>
</feature>
<keyword evidence="8" id="KW-1015">Disulfide bond</keyword>
<evidence type="ECO:0000256" key="3">
    <source>
        <dbReference type="ARBA" id="ARBA00012607"/>
    </source>
</evidence>
<evidence type="ECO:0000256" key="14">
    <source>
        <dbReference type="PIRSR" id="PIRSR000350-4"/>
    </source>
</evidence>
<dbReference type="GO" id="GO:0005829">
    <property type="term" value="C:cytosol"/>
    <property type="evidence" value="ECO:0007669"/>
    <property type="project" value="TreeGrafter"/>
</dbReference>
<dbReference type="PRINTS" id="PR00368">
    <property type="entry name" value="FADPNR"/>
</dbReference>
<dbReference type="PANTHER" id="PTHR42737:SF2">
    <property type="entry name" value="GLUTATHIONE REDUCTASE"/>
    <property type="match status" value="1"/>
</dbReference>
<evidence type="ECO:0000313" key="19">
    <source>
        <dbReference type="EMBL" id="CDS07299.1"/>
    </source>
</evidence>
<dbReference type="Gene3D" id="3.50.50.60">
    <property type="entry name" value="FAD/NAD(P)-binding domain"/>
    <property type="match status" value="2"/>
</dbReference>
<dbReference type="InterPro" id="IPR012999">
    <property type="entry name" value="Pyr_OxRdtase_I_AS"/>
</dbReference>
<dbReference type="FunFam" id="3.30.390.30:FF:000003">
    <property type="entry name" value="Glutathione reductase"/>
    <property type="match status" value="1"/>
</dbReference>
<reference evidence="19" key="1">
    <citation type="journal article" date="2014" name="Genome Announc.">
        <title>De novo whole-genome sequence and genome annotation of Lichtheimia ramosa.</title>
        <authorList>
            <person name="Linde J."/>
            <person name="Schwartze V."/>
            <person name="Binder U."/>
            <person name="Lass-Florl C."/>
            <person name="Voigt K."/>
            <person name="Horn F."/>
        </authorList>
    </citation>
    <scope>NUCLEOTIDE SEQUENCE</scope>
    <source>
        <strain evidence="19">JMRC FSU:6197</strain>
    </source>
</reference>
<dbReference type="InterPro" id="IPR036188">
    <property type="entry name" value="FAD/NAD-bd_sf"/>
</dbReference>
<dbReference type="SUPFAM" id="SSF55424">
    <property type="entry name" value="FAD/NAD-linked reductases, dimerisation (C-terminal) domain"/>
    <property type="match status" value="1"/>
</dbReference>
<keyword evidence="16" id="KW-0521">NADP</keyword>
<feature type="domain" description="Pyridine nucleotide-disulphide oxidoreductase dimerisation" evidence="17">
    <location>
        <begin position="370"/>
        <end position="479"/>
    </location>
</feature>
<dbReference type="GO" id="GO:0050661">
    <property type="term" value="F:NADP binding"/>
    <property type="evidence" value="ECO:0007669"/>
    <property type="project" value="InterPro"/>
</dbReference>
<comment type="cofactor">
    <cofactor evidence="13">
        <name>FAD</name>
        <dbReference type="ChEBI" id="CHEBI:57692"/>
    </cofactor>
    <text evidence="13">Binds 1 FAD per subunit.</text>
</comment>
<feature type="binding site" evidence="13">
    <location>
        <position position="335"/>
    </location>
    <ligand>
        <name>FAD</name>
        <dbReference type="ChEBI" id="CHEBI:57692"/>
    </ligand>
</feature>
<protein>
    <recommendedName>
        <fullName evidence="4 16">Glutathione reductase</fullName>
        <ecNumber evidence="3 16">1.8.1.7</ecNumber>
    </recommendedName>
</protein>
<keyword evidence="13" id="KW-0547">Nucleotide-binding</keyword>
<evidence type="ECO:0000256" key="12">
    <source>
        <dbReference type="PIRSR" id="PIRSR000350-2"/>
    </source>
</evidence>
<gene>
    <name evidence="19" type="ORF">LRAMOSA01248</name>
</gene>
<evidence type="ECO:0000256" key="4">
    <source>
        <dbReference type="ARBA" id="ARBA00017111"/>
    </source>
</evidence>
<evidence type="ECO:0000256" key="16">
    <source>
        <dbReference type="RuleBase" id="RU365016"/>
    </source>
</evidence>
<dbReference type="GO" id="GO:0045454">
    <property type="term" value="P:cell redox homeostasis"/>
    <property type="evidence" value="ECO:0007669"/>
    <property type="project" value="InterPro"/>
</dbReference>
<comment type="catalytic activity">
    <reaction evidence="10 16">
        <text>2 glutathione + NADP(+) = glutathione disulfide + NADPH + H(+)</text>
        <dbReference type="Rhea" id="RHEA:11740"/>
        <dbReference type="ChEBI" id="CHEBI:15378"/>
        <dbReference type="ChEBI" id="CHEBI:57783"/>
        <dbReference type="ChEBI" id="CHEBI:57925"/>
        <dbReference type="ChEBI" id="CHEBI:58297"/>
        <dbReference type="ChEBI" id="CHEBI:58349"/>
        <dbReference type="EC" id="1.8.1.7"/>
    </reaction>
</comment>
<organism evidence="19">
    <name type="scientific">Lichtheimia ramosa</name>
    <dbReference type="NCBI Taxonomy" id="688394"/>
    <lineage>
        <taxon>Eukaryota</taxon>
        <taxon>Fungi</taxon>
        <taxon>Fungi incertae sedis</taxon>
        <taxon>Mucoromycota</taxon>
        <taxon>Mucoromycotina</taxon>
        <taxon>Mucoromycetes</taxon>
        <taxon>Mucorales</taxon>
        <taxon>Lichtheimiaceae</taxon>
        <taxon>Lichtheimia</taxon>
    </lineage>
</organism>
<evidence type="ECO:0000256" key="8">
    <source>
        <dbReference type="ARBA" id="ARBA00023157"/>
    </source>
</evidence>
<dbReference type="SUPFAM" id="SSF51905">
    <property type="entry name" value="FAD/NAD(P)-binding domain"/>
    <property type="match status" value="1"/>
</dbReference>
<feature type="binding site" evidence="13">
    <location>
        <begin position="207"/>
        <end position="214"/>
    </location>
    <ligand>
        <name>NAD(+)</name>
        <dbReference type="ChEBI" id="CHEBI:57540"/>
    </ligand>
</feature>
<dbReference type="GO" id="GO:0050660">
    <property type="term" value="F:flavin adenine dinucleotide binding"/>
    <property type="evidence" value="ECO:0007669"/>
    <property type="project" value="InterPro"/>
</dbReference>
<dbReference type="GO" id="GO:0006749">
    <property type="term" value="P:glutathione metabolic process"/>
    <property type="evidence" value="ECO:0007669"/>
    <property type="project" value="InterPro"/>
</dbReference>
<dbReference type="Gene3D" id="3.30.390.30">
    <property type="match status" value="1"/>
</dbReference>
<dbReference type="NCBIfam" id="TIGR01421">
    <property type="entry name" value="gluta_reduc_1"/>
    <property type="match status" value="1"/>
</dbReference>
<keyword evidence="16" id="KW-0963">Cytoplasm</keyword>
<evidence type="ECO:0000256" key="9">
    <source>
        <dbReference type="ARBA" id="ARBA00023284"/>
    </source>
</evidence>
<proteinExistence type="inferred from homology"/>
<evidence type="ECO:0000256" key="11">
    <source>
        <dbReference type="ARBA" id="ARBA00056905"/>
    </source>
</evidence>
<dbReference type="AlphaFoldDB" id="A0A077WJJ2"/>
<dbReference type="FunFam" id="3.50.50.60:FF:000235">
    <property type="entry name" value="Glutathione reductase"/>
    <property type="match status" value="1"/>
</dbReference>
<dbReference type="GO" id="GO:0005739">
    <property type="term" value="C:mitochondrion"/>
    <property type="evidence" value="ECO:0007669"/>
    <property type="project" value="TreeGrafter"/>
</dbReference>
<accession>A0A077WJJ2</accession>
<comment type="subunit">
    <text evidence="2">Homodimer.</text>
</comment>
<feature type="domain" description="FAD/NAD(P)-binding" evidence="18">
    <location>
        <begin position="12"/>
        <end position="350"/>
    </location>
</feature>
<evidence type="ECO:0000256" key="5">
    <source>
        <dbReference type="ARBA" id="ARBA00022630"/>
    </source>
</evidence>
<dbReference type="GO" id="GO:0034599">
    <property type="term" value="P:cellular response to oxidative stress"/>
    <property type="evidence" value="ECO:0007669"/>
    <property type="project" value="TreeGrafter"/>
</dbReference>
<evidence type="ECO:0000256" key="7">
    <source>
        <dbReference type="ARBA" id="ARBA00023002"/>
    </source>
</evidence>
<keyword evidence="6 13" id="KW-0274">FAD</keyword>
<dbReference type="PANTHER" id="PTHR42737">
    <property type="entry name" value="GLUTATHIONE REDUCTASE"/>
    <property type="match status" value="1"/>
</dbReference>
<evidence type="ECO:0000259" key="18">
    <source>
        <dbReference type="Pfam" id="PF07992"/>
    </source>
</evidence>
<dbReference type="PRINTS" id="PR00411">
    <property type="entry name" value="PNDRDTASEI"/>
</dbReference>
<dbReference type="EMBL" id="LK023324">
    <property type="protein sequence ID" value="CDS07299.1"/>
    <property type="molecule type" value="Genomic_DNA"/>
</dbReference>
<sequence>MPVTRRPSKAMYDFIVIGGGSGGIATARRAANLYSARVALVEMNNVLGGTCVNVGCVPKKIMWNVATFAETIREAASCGFKTVEPVADWNSIKHKRDAYIRHLNGIYERNLDKANVEHIHGHAEFVDDHTILVRQNPDDSGYEMVATNILIATGKYKSHVLLTYELTHDPLVGGHAVIPNVPGAELGIDSDGFFALEHQPKRVAVVGTGYIGIELAGIFKALGSQVTVFSRTKQILRKFDPVVSENMMNEMSRSGIQFVTDANVKGLSRTDSNAICVDYGGQGIEVDCVIWAVGRKPNIQNLKLEKANVKTDAKGFIQVDKYQNTSQQGIYAVGDCCGKFELTPVAIAAGRKLADRLFGSAPCYLEYENIPTVIFGHPTAGSIGLSEEEARKQYGDTIKVYQTQFTNLYYALLDHKQATAFKLIVQGPQEKVVGLHLFGRGVDEMLQGFGVAIRMGATKADFDNCVAIHPTSAEELVTLV</sequence>
<dbReference type="InterPro" id="IPR016156">
    <property type="entry name" value="FAD/NAD-linked_Rdtase_dimer_sf"/>
</dbReference>
<dbReference type="OrthoDB" id="5956163at2759"/>
<evidence type="ECO:0000256" key="13">
    <source>
        <dbReference type="PIRSR" id="PIRSR000350-3"/>
    </source>
</evidence>
<dbReference type="InterPro" id="IPR001100">
    <property type="entry name" value="Pyr_nuc-diS_OxRdtase"/>
</dbReference>
<evidence type="ECO:0000256" key="6">
    <source>
        <dbReference type="ARBA" id="ARBA00022827"/>
    </source>
</evidence>
<dbReference type="InterPro" id="IPR046952">
    <property type="entry name" value="GSHR/TRXR-like"/>
</dbReference>
<comment type="similarity">
    <text evidence="1 15">Belongs to the class-I pyridine nucleotide-disulfide oxidoreductase family.</text>
</comment>
<dbReference type="PIRSF" id="PIRSF000350">
    <property type="entry name" value="Mercury_reductase_MerA"/>
    <property type="match status" value="1"/>
</dbReference>
<comment type="subcellular location">
    <subcellularLocation>
        <location evidence="16">Cytoplasm</location>
    </subcellularLocation>
</comment>
<dbReference type="PROSITE" id="PS00076">
    <property type="entry name" value="PYRIDINE_REDOX_1"/>
    <property type="match status" value="1"/>
</dbReference>
<dbReference type="InterPro" id="IPR023753">
    <property type="entry name" value="FAD/NAD-binding_dom"/>
</dbReference>
<comment type="function">
    <text evidence="11 16">Catalyzes the reduction of glutathione disulfide (GSSG) to reduced glutathione (GSH). Constitutes the major mechanism to maintain a high GSH:GSSG ratio in the cytosol.</text>
</comment>
<feature type="disulfide bond" description="Redox-active" evidence="14">
    <location>
        <begin position="51"/>
        <end position="56"/>
    </location>
</feature>
<keyword evidence="9 15" id="KW-0676">Redox-active center</keyword>
<feature type="binding site" evidence="13">
    <location>
        <position position="60"/>
    </location>
    <ligand>
        <name>FAD</name>
        <dbReference type="ChEBI" id="CHEBI:57692"/>
    </ligand>
</feature>
<name>A0A077WJJ2_9FUNG</name>
<keyword evidence="7 15" id="KW-0560">Oxidoreductase</keyword>
<dbReference type="GO" id="GO:0004362">
    <property type="term" value="F:glutathione-disulfide reductase (NADPH) activity"/>
    <property type="evidence" value="ECO:0007669"/>
    <property type="project" value="UniProtKB-EC"/>
</dbReference>
<dbReference type="InterPro" id="IPR006322">
    <property type="entry name" value="Glutathione_Rdtase_euk/bac"/>
</dbReference>
<dbReference type="Pfam" id="PF02852">
    <property type="entry name" value="Pyr_redox_dim"/>
    <property type="match status" value="1"/>
</dbReference>
<evidence type="ECO:0000256" key="1">
    <source>
        <dbReference type="ARBA" id="ARBA00007532"/>
    </source>
</evidence>
<feature type="active site" description="Proton acceptor" evidence="12">
    <location>
        <position position="469"/>
    </location>
</feature>
<evidence type="ECO:0000256" key="2">
    <source>
        <dbReference type="ARBA" id="ARBA00011738"/>
    </source>
</evidence>
<evidence type="ECO:0000256" key="15">
    <source>
        <dbReference type="RuleBase" id="RU003691"/>
    </source>
</evidence>
<keyword evidence="13" id="KW-0520">NAD</keyword>
<dbReference type="EC" id="1.8.1.7" evidence="3 16"/>
<dbReference type="InterPro" id="IPR004099">
    <property type="entry name" value="Pyr_nucl-diS_OxRdtase_dimer"/>
</dbReference>
<evidence type="ECO:0000256" key="10">
    <source>
        <dbReference type="ARBA" id="ARBA00049142"/>
    </source>
</evidence>